<proteinExistence type="predicted"/>
<keyword evidence="3" id="KW-1185">Reference proteome</keyword>
<feature type="region of interest" description="Disordered" evidence="1">
    <location>
        <begin position="1"/>
        <end position="32"/>
    </location>
</feature>
<gene>
    <name evidence="2" type="ORF">DPMN_087488</name>
</gene>
<dbReference type="EMBL" id="JAIWYP010000003">
    <property type="protein sequence ID" value="KAH3845213.1"/>
    <property type="molecule type" value="Genomic_DNA"/>
</dbReference>
<evidence type="ECO:0000313" key="3">
    <source>
        <dbReference type="Proteomes" id="UP000828390"/>
    </source>
</evidence>
<evidence type="ECO:0000256" key="1">
    <source>
        <dbReference type="SAM" id="MobiDB-lite"/>
    </source>
</evidence>
<sequence>MGNGHGIMKSRNTKPRVVLESPLNSTTDTTNQTRVTFADRRKPGSVSVSARPQMTDIGNVRSELFRNYGRVKLQKSAAARAGSNPDSQTGSTVNAIDSTTSIKTNGSVPANGVWEPIIDPYAQKEYSEEEVRLREKYSVDRNSSNNHYRGFVVNDNVFISRGRVNGLVRLNEI</sequence>
<dbReference type="AlphaFoldDB" id="A0A9D4KSC6"/>
<reference evidence="2" key="1">
    <citation type="journal article" date="2019" name="bioRxiv">
        <title>The Genome of the Zebra Mussel, Dreissena polymorpha: A Resource for Invasive Species Research.</title>
        <authorList>
            <person name="McCartney M.A."/>
            <person name="Auch B."/>
            <person name="Kono T."/>
            <person name="Mallez S."/>
            <person name="Zhang Y."/>
            <person name="Obille A."/>
            <person name="Becker A."/>
            <person name="Abrahante J.E."/>
            <person name="Garbe J."/>
            <person name="Badalamenti J.P."/>
            <person name="Herman A."/>
            <person name="Mangelson H."/>
            <person name="Liachko I."/>
            <person name="Sullivan S."/>
            <person name="Sone E.D."/>
            <person name="Koren S."/>
            <person name="Silverstein K.A.T."/>
            <person name="Beckman K.B."/>
            <person name="Gohl D.M."/>
        </authorList>
    </citation>
    <scope>NUCLEOTIDE SEQUENCE</scope>
    <source>
        <strain evidence="2">Duluth1</strain>
        <tissue evidence="2">Whole animal</tissue>
    </source>
</reference>
<protein>
    <submittedName>
        <fullName evidence="2">Uncharacterized protein</fullName>
    </submittedName>
</protein>
<feature type="compositionally biased region" description="Polar residues" evidence="1">
    <location>
        <begin position="22"/>
        <end position="32"/>
    </location>
</feature>
<comment type="caution">
    <text evidence="2">The sequence shown here is derived from an EMBL/GenBank/DDBJ whole genome shotgun (WGS) entry which is preliminary data.</text>
</comment>
<accession>A0A9D4KSC6</accession>
<reference evidence="2" key="2">
    <citation type="submission" date="2020-11" db="EMBL/GenBank/DDBJ databases">
        <authorList>
            <person name="McCartney M.A."/>
            <person name="Auch B."/>
            <person name="Kono T."/>
            <person name="Mallez S."/>
            <person name="Becker A."/>
            <person name="Gohl D.M."/>
            <person name="Silverstein K.A.T."/>
            <person name="Koren S."/>
            <person name="Bechman K.B."/>
            <person name="Herman A."/>
            <person name="Abrahante J.E."/>
            <person name="Garbe J."/>
        </authorList>
    </citation>
    <scope>NUCLEOTIDE SEQUENCE</scope>
    <source>
        <strain evidence="2">Duluth1</strain>
        <tissue evidence="2">Whole animal</tissue>
    </source>
</reference>
<name>A0A9D4KSC6_DREPO</name>
<organism evidence="2 3">
    <name type="scientific">Dreissena polymorpha</name>
    <name type="common">Zebra mussel</name>
    <name type="synonym">Mytilus polymorpha</name>
    <dbReference type="NCBI Taxonomy" id="45954"/>
    <lineage>
        <taxon>Eukaryota</taxon>
        <taxon>Metazoa</taxon>
        <taxon>Spiralia</taxon>
        <taxon>Lophotrochozoa</taxon>
        <taxon>Mollusca</taxon>
        <taxon>Bivalvia</taxon>
        <taxon>Autobranchia</taxon>
        <taxon>Heteroconchia</taxon>
        <taxon>Euheterodonta</taxon>
        <taxon>Imparidentia</taxon>
        <taxon>Neoheterodontei</taxon>
        <taxon>Myida</taxon>
        <taxon>Dreissenoidea</taxon>
        <taxon>Dreissenidae</taxon>
        <taxon>Dreissena</taxon>
    </lineage>
</organism>
<dbReference type="Proteomes" id="UP000828390">
    <property type="component" value="Unassembled WGS sequence"/>
</dbReference>
<evidence type="ECO:0000313" key="2">
    <source>
        <dbReference type="EMBL" id="KAH3845213.1"/>
    </source>
</evidence>